<dbReference type="PANTHER" id="PTHR33359">
    <property type="entry name" value="MOLYBDOPTERIN SYNTHASE SULFUR CARRIER SUBUNIT"/>
    <property type="match status" value="1"/>
</dbReference>
<evidence type="ECO:0000256" key="1">
    <source>
        <dbReference type="ARBA" id="ARBA00005046"/>
    </source>
</evidence>
<gene>
    <name evidence="6" type="primary">moaD</name>
    <name evidence="6" type="ORF">D0907_14020</name>
    <name evidence="7" type="ORF">SAMN04487854_111133</name>
</gene>
<proteinExistence type="inferred from homology"/>
<dbReference type="Proteomes" id="UP000264605">
    <property type="component" value="Chromosome"/>
</dbReference>
<dbReference type="Proteomes" id="UP000183805">
    <property type="component" value="Unassembled WGS sequence"/>
</dbReference>
<comment type="similarity">
    <text evidence="4">Belongs to the MoaD family.</text>
</comment>
<dbReference type="GO" id="GO:0006777">
    <property type="term" value="P:Mo-molybdopterin cofactor biosynthetic process"/>
    <property type="evidence" value="ECO:0007669"/>
    <property type="project" value="UniProtKB-KW"/>
</dbReference>
<keyword evidence="2" id="KW-0547">Nucleotide-binding</keyword>
<dbReference type="GeneID" id="99506590"/>
<evidence type="ECO:0000313" key="9">
    <source>
        <dbReference type="Proteomes" id="UP000264605"/>
    </source>
</evidence>
<name>A0AAD0S195_9GAMM</name>
<sequence length="81" mass="9056">MNKVLFFAQLRERLGCDSVQLDAQGMSVRQLRQTLAERDERWHTWLLDKDVLVAVNQILVDDNAAVGTGDEVAMFPPVTGG</sequence>
<dbReference type="InterPro" id="IPR003749">
    <property type="entry name" value="ThiS/MoaD-like"/>
</dbReference>
<evidence type="ECO:0000256" key="2">
    <source>
        <dbReference type="ARBA" id="ARBA00022741"/>
    </source>
</evidence>
<dbReference type="Pfam" id="PF02597">
    <property type="entry name" value="ThiS"/>
    <property type="match status" value="1"/>
</dbReference>
<comment type="pathway">
    <text evidence="1">Cofactor biosynthesis; molybdopterin biosynthesis.</text>
</comment>
<dbReference type="EMBL" id="CP032090">
    <property type="protein sequence ID" value="AXV66315.1"/>
    <property type="molecule type" value="Genomic_DNA"/>
</dbReference>
<organism evidence="6 9">
    <name type="scientific">Pseudoalteromonas lipolytica</name>
    <dbReference type="NCBI Taxonomy" id="570156"/>
    <lineage>
        <taxon>Bacteria</taxon>
        <taxon>Pseudomonadati</taxon>
        <taxon>Pseudomonadota</taxon>
        <taxon>Gammaproteobacteria</taxon>
        <taxon>Alteromonadales</taxon>
        <taxon>Pseudoalteromonadaceae</taxon>
        <taxon>Pseudoalteromonas</taxon>
    </lineage>
</organism>
<evidence type="ECO:0000313" key="7">
    <source>
        <dbReference type="EMBL" id="SFT83947.1"/>
    </source>
</evidence>
<dbReference type="InterPro" id="IPR012675">
    <property type="entry name" value="Beta-grasp_dom_sf"/>
</dbReference>
<dbReference type="PANTHER" id="PTHR33359:SF1">
    <property type="entry name" value="MOLYBDOPTERIN SYNTHASE SULFUR CARRIER SUBUNIT"/>
    <property type="match status" value="1"/>
</dbReference>
<dbReference type="Gene3D" id="3.10.20.30">
    <property type="match status" value="1"/>
</dbReference>
<dbReference type="GO" id="GO:1990133">
    <property type="term" value="C:molybdopterin adenylyltransferase complex"/>
    <property type="evidence" value="ECO:0007669"/>
    <property type="project" value="TreeGrafter"/>
</dbReference>
<keyword evidence="3" id="KW-0501">Molybdenum cofactor biosynthesis</keyword>
<reference evidence="6 9" key="2">
    <citation type="submission" date="2018-08" db="EMBL/GenBank/DDBJ databases">
        <title>Draft genome sequence of Pseudoalteromonas donghaensis HJ51.</title>
        <authorList>
            <person name="Oh J."/>
            <person name="Roh D."/>
        </authorList>
    </citation>
    <scope>NUCLEOTIDE SEQUENCE [LARGE SCALE GENOMIC DNA]</scope>
    <source>
        <strain evidence="6 9">HJ51</strain>
    </source>
</reference>
<evidence type="ECO:0000256" key="5">
    <source>
        <dbReference type="ARBA" id="ARBA00024247"/>
    </source>
</evidence>
<dbReference type="RefSeq" id="WP_065978349.1">
    <property type="nucleotide sequence ID" value="NZ_CP032090.1"/>
</dbReference>
<dbReference type="SUPFAM" id="SSF54285">
    <property type="entry name" value="MoaD/ThiS"/>
    <property type="match status" value="1"/>
</dbReference>
<dbReference type="AlphaFoldDB" id="A0AAD0S195"/>
<dbReference type="CDD" id="cd00754">
    <property type="entry name" value="Ubl_MoaD"/>
    <property type="match status" value="1"/>
</dbReference>
<dbReference type="NCBIfam" id="TIGR01682">
    <property type="entry name" value="moaD"/>
    <property type="match status" value="1"/>
</dbReference>
<evidence type="ECO:0000256" key="3">
    <source>
        <dbReference type="ARBA" id="ARBA00023150"/>
    </source>
</evidence>
<dbReference type="FunFam" id="3.10.20.30:FF:000010">
    <property type="entry name" value="Molybdopterin synthase sulfur carrier subunit"/>
    <property type="match status" value="1"/>
</dbReference>
<evidence type="ECO:0000313" key="6">
    <source>
        <dbReference type="EMBL" id="AXV66315.1"/>
    </source>
</evidence>
<dbReference type="KEGG" id="pdj:D0907_14020"/>
<evidence type="ECO:0000313" key="8">
    <source>
        <dbReference type="Proteomes" id="UP000183805"/>
    </source>
</evidence>
<evidence type="ECO:0000256" key="4">
    <source>
        <dbReference type="ARBA" id="ARBA00024200"/>
    </source>
</evidence>
<accession>A0AAD0S195</accession>
<reference evidence="7 8" key="1">
    <citation type="submission" date="2016-10" db="EMBL/GenBank/DDBJ databases">
        <authorList>
            <person name="Varghese N."/>
            <person name="Submissions S."/>
        </authorList>
    </citation>
    <scope>NUCLEOTIDE SEQUENCE [LARGE SCALE GENOMIC DNA]</scope>
    <source>
        <strain evidence="7 8">CGMCC 1.8499</strain>
    </source>
</reference>
<protein>
    <recommendedName>
        <fullName evidence="5">Molybdopterin synthase sulfur carrier subunit</fullName>
    </recommendedName>
</protein>
<dbReference type="EMBL" id="FPAZ01000011">
    <property type="protein sequence ID" value="SFT83947.1"/>
    <property type="molecule type" value="Genomic_DNA"/>
</dbReference>
<keyword evidence="8" id="KW-1185">Reference proteome</keyword>
<dbReference type="InterPro" id="IPR044672">
    <property type="entry name" value="MOCS2A"/>
</dbReference>
<dbReference type="InterPro" id="IPR016155">
    <property type="entry name" value="Mopterin_synth/thiamin_S_b"/>
</dbReference>
<dbReference type="GO" id="GO:0000166">
    <property type="term" value="F:nucleotide binding"/>
    <property type="evidence" value="ECO:0007669"/>
    <property type="project" value="UniProtKB-KW"/>
</dbReference>